<dbReference type="PANTHER" id="PTHR36971:SF1">
    <property type="entry name" value="METHYLTRANSFERASE DOMAIN-CONTAINING PROTEIN"/>
    <property type="match status" value="1"/>
</dbReference>
<dbReference type="PANTHER" id="PTHR36971">
    <property type="entry name" value="UNNAMED PRODUCT"/>
    <property type="match status" value="1"/>
</dbReference>
<protein>
    <recommendedName>
        <fullName evidence="3">Methyltransferase domain-containing protein</fullName>
    </recommendedName>
</protein>
<gene>
    <name evidence="2" type="ORF">PTTT1_LOCUS25868</name>
</gene>
<evidence type="ECO:0008006" key="3">
    <source>
        <dbReference type="Google" id="ProtNLM"/>
    </source>
</evidence>
<dbReference type="EMBL" id="OU594943">
    <property type="protein sequence ID" value="CAG9284411.1"/>
    <property type="molecule type" value="Genomic_DNA"/>
</dbReference>
<dbReference type="OMA" id="RHGARNQ"/>
<evidence type="ECO:0000256" key="1">
    <source>
        <dbReference type="SAM" id="MobiDB-lite"/>
    </source>
</evidence>
<feature type="compositionally biased region" description="Basic residues" evidence="1">
    <location>
        <begin position="21"/>
        <end position="33"/>
    </location>
</feature>
<organism evidence="2">
    <name type="scientific">Phaeodactylum tricornutum</name>
    <name type="common">Diatom</name>
    <dbReference type="NCBI Taxonomy" id="2850"/>
    <lineage>
        <taxon>Eukaryota</taxon>
        <taxon>Sar</taxon>
        <taxon>Stramenopiles</taxon>
        <taxon>Ochrophyta</taxon>
        <taxon>Bacillariophyta</taxon>
        <taxon>Bacillariophyceae</taxon>
        <taxon>Bacillariophycidae</taxon>
        <taxon>Naviculales</taxon>
        <taxon>Phaeodactylaceae</taxon>
        <taxon>Phaeodactylum</taxon>
    </lineage>
</organism>
<dbReference type="AlphaFoldDB" id="A0A8J9T4J9"/>
<name>A0A8J9T4J9_PHATR</name>
<proteinExistence type="predicted"/>
<dbReference type="Proteomes" id="UP000836788">
    <property type="component" value="Chromosome 2"/>
</dbReference>
<feature type="compositionally biased region" description="Basic and acidic residues" evidence="1">
    <location>
        <begin position="1"/>
        <end position="14"/>
    </location>
</feature>
<accession>A0A8J9T4J9</accession>
<reference evidence="2" key="1">
    <citation type="submission" date="2022-02" db="EMBL/GenBank/DDBJ databases">
        <authorList>
            <person name="Giguere J D."/>
        </authorList>
    </citation>
    <scope>NUCLEOTIDE SEQUENCE</scope>
    <source>
        <strain evidence="2">CCAP 1055/1</strain>
    </source>
</reference>
<evidence type="ECO:0000313" key="2">
    <source>
        <dbReference type="EMBL" id="CAG9284411.1"/>
    </source>
</evidence>
<sequence>MEHQETEQSPERGPKPQGRNPNRKRHGARNQHKMKSFVRWLRQTFPDSFSPNEVPDNDIASHILDIAGGKGELAARLCMCDSQKVVLVDPRPADVVACFETVVLPRLPKKWQARLEARENSHAFIQETIRRRFRQITKALDASSLDTCDDLRNAIKNSSLLVGMHADGATEAIVDVALQNDKPFVVVPCCVFPNLFQTRLVHELETDRMVPVRSHSQFCKYLLAKDPRLQQFKLPFEGRNTAIFYTGSV</sequence>
<feature type="region of interest" description="Disordered" evidence="1">
    <location>
        <begin position="1"/>
        <end position="33"/>
    </location>
</feature>